<feature type="region of interest" description="Disordered" evidence="1">
    <location>
        <begin position="227"/>
        <end position="248"/>
    </location>
</feature>
<feature type="domain" description="Ribosomal protein bL31m N-terminal" evidence="2">
    <location>
        <begin position="105"/>
        <end position="150"/>
    </location>
</feature>
<sequence length="248" mass="27755">MSRSMQRFCAMEQSEEGTSSRETRATARQHLPELSRSKRLGTETSIPTYSCRGIQKEHQANPQSLAQPMMSLHLPIRHTSITALSNPSRTTFICTQCRHATLLRRPKRPYTFTQLITLSDGSTFTHRTTSPLAVYRSTRDTRNAPLWNPSSEKLRNVEEDEAGRLAAFRSKFGRSWDTVNTVVAETVAGAGGDSSKQGRVEKVEEGAVEFEFEENEEEDNLLDLITSFGQEDGGEGAQQEKEKGKGKK</sequence>
<proteinExistence type="predicted"/>
<dbReference type="AlphaFoldDB" id="A0A1D2JMM3"/>
<evidence type="ECO:0000313" key="4">
    <source>
        <dbReference type="Proteomes" id="UP000242814"/>
    </source>
</evidence>
<dbReference type="PANTHER" id="PTHR28174">
    <property type="entry name" value="54S RIBOSOMAL PROTEIN L36, MITOCHONDRIAL"/>
    <property type="match status" value="1"/>
</dbReference>
<dbReference type="Pfam" id="PF21492">
    <property type="entry name" value="bL31_N"/>
    <property type="match status" value="1"/>
</dbReference>
<dbReference type="Gene3D" id="6.20.130.10">
    <property type="match status" value="1"/>
</dbReference>
<dbReference type="GO" id="GO:0003735">
    <property type="term" value="F:structural constituent of ribosome"/>
    <property type="evidence" value="ECO:0007669"/>
    <property type="project" value="InterPro"/>
</dbReference>
<name>A0A1D2JMM3_PARBR</name>
<feature type="compositionally biased region" description="Basic and acidic residues" evidence="1">
    <location>
        <begin position="238"/>
        <end position="248"/>
    </location>
</feature>
<dbReference type="VEuPathDB" id="FungiDB:PADG_01568"/>
<dbReference type="GO" id="GO:0005762">
    <property type="term" value="C:mitochondrial large ribosomal subunit"/>
    <property type="evidence" value="ECO:0007669"/>
    <property type="project" value="InterPro"/>
</dbReference>
<dbReference type="VEuPathDB" id="FungiDB:PABG_03044"/>
<evidence type="ECO:0000313" key="3">
    <source>
        <dbReference type="EMBL" id="ODH43333.1"/>
    </source>
</evidence>
<dbReference type="GO" id="GO:0032543">
    <property type="term" value="P:mitochondrial translation"/>
    <property type="evidence" value="ECO:0007669"/>
    <property type="project" value="InterPro"/>
</dbReference>
<evidence type="ECO:0000259" key="2">
    <source>
        <dbReference type="Pfam" id="PF21492"/>
    </source>
</evidence>
<dbReference type="InterPro" id="IPR034600">
    <property type="entry name" value="Ribosomal_bL31m"/>
</dbReference>
<comment type="caution">
    <text evidence="3">The sequence shown here is derived from an EMBL/GenBank/DDBJ whole genome shotgun (WGS) entry which is preliminary data.</text>
</comment>
<dbReference type="PANTHER" id="PTHR28174:SF1">
    <property type="entry name" value="LARGE RIBOSOMAL SUBUNIT PROTEIN BL31M"/>
    <property type="match status" value="1"/>
</dbReference>
<protein>
    <recommendedName>
        <fullName evidence="2">Ribosomal protein bL31m N-terminal domain-containing protein</fullName>
    </recommendedName>
</protein>
<dbReference type="EMBL" id="LZYO01000023">
    <property type="protein sequence ID" value="ODH43333.1"/>
    <property type="molecule type" value="Genomic_DNA"/>
</dbReference>
<feature type="compositionally biased region" description="Basic and acidic residues" evidence="1">
    <location>
        <begin position="18"/>
        <end position="36"/>
    </location>
</feature>
<gene>
    <name evidence="3" type="ORF">ACO22_01053</name>
</gene>
<reference evidence="3 4" key="1">
    <citation type="submission" date="2016-06" db="EMBL/GenBank/DDBJ databases">
        <authorList>
            <person name="Kjaerup R.B."/>
            <person name="Dalgaard T.S."/>
            <person name="Juul-Madsen H.R."/>
        </authorList>
    </citation>
    <scope>NUCLEOTIDE SEQUENCE [LARGE SCALE GENOMIC DNA]</scope>
    <source>
        <strain evidence="3 4">Pb300</strain>
    </source>
</reference>
<feature type="region of interest" description="Disordered" evidence="1">
    <location>
        <begin position="1"/>
        <end position="42"/>
    </location>
</feature>
<organism evidence="3 4">
    <name type="scientific">Paracoccidioides brasiliensis</name>
    <dbReference type="NCBI Taxonomy" id="121759"/>
    <lineage>
        <taxon>Eukaryota</taxon>
        <taxon>Fungi</taxon>
        <taxon>Dikarya</taxon>
        <taxon>Ascomycota</taxon>
        <taxon>Pezizomycotina</taxon>
        <taxon>Eurotiomycetes</taxon>
        <taxon>Eurotiomycetidae</taxon>
        <taxon>Onygenales</taxon>
        <taxon>Ajellomycetaceae</taxon>
        <taxon>Paracoccidioides</taxon>
    </lineage>
</organism>
<accession>A0A1D2JMM3</accession>
<dbReference type="InterPro" id="IPR048874">
    <property type="entry name" value="Ribosomal_bL31m_N"/>
</dbReference>
<dbReference type="Proteomes" id="UP000242814">
    <property type="component" value="Unassembled WGS sequence"/>
</dbReference>
<evidence type="ECO:0000256" key="1">
    <source>
        <dbReference type="SAM" id="MobiDB-lite"/>
    </source>
</evidence>